<evidence type="ECO:0000259" key="3">
    <source>
        <dbReference type="PROSITE" id="PS50930"/>
    </source>
</evidence>
<dbReference type="FunFam" id="3.40.50.2300:FF:000361">
    <property type="entry name" value="Two-component system response regulator"/>
    <property type="match status" value="1"/>
</dbReference>
<dbReference type="Gene3D" id="3.40.50.2300">
    <property type="match status" value="1"/>
</dbReference>
<feature type="modified residue" description="4-aspartylphosphate" evidence="1">
    <location>
        <position position="55"/>
    </location>
</feature>
<reference evidence="4 5" key="1">
    <citation type="submission" date="2019-07" db="EMBL/GenBank/DDBJ databases">
        <title>Whole genome shotgun sequence of Adhaeribacter aerolatus NBRC 106133.</title>
        <authorList>
            <person name="Hosoyama A."/>
            <person name="Uohara A."/>
            <person name="Ohji S."/>
            <person name="Ichikawa N."/>
        </authorList>
    </citation>
    <scope>NUCLEOTIDE SEQUENCE [LARGE SCALE GENOMIC DNA]</scope>
    <source>
        <strain evidence="4 5">NBRC 106133</strain>
    </source>
</reference>
<dbReference type="SMART" id="SM00448">
    <property type="entry name" value="REC"/>
    <property type="match status" value="1"/>
</dbReference>
<feature type="domain" description="Response regulatory" evidence="2">
    <location>
        <begin position="2"/>
        <end position="115"/>
    </location>
</feature>
<dbReference type="OrthoDB" id="646623at2"/>
<dbReference type="Pfam" id="PF04397">
    <property type="entry name" value="LytTR"/>
    <property type="match status" value="1"/>
</dbReference>
<dbReference type="PROSITE" id="PS50930">
    <property type="entry name" value="HTH_LYTTR"/>
    <property type="match status" value="1"/>
</dbReference>
<comment type="caution">
    <text evidence="4">The sequence shown here is derived from an EMBL/GenBank/DDBJ whole genome shotgun (WGS) entry which is preliminary data.</text>
</comment>
<dbReference type="Pfam" id="PF00072">
    <property type="entry name" value="Response_reg"/>
    <property type="match status" value="1"/>
</dbReference>
<dbReference type="EMBL" id="BJYS01000001">
    <property type="protein sequence ID" value="GEO02649.1"/>
    <property type="molecule type" value="Genomic_DNA"/>
</dbReference>
<dbReference type="Proteomes" id="UP000321532">
    <property type="component" value="Unassembled WGS sequence"/>
</dbReference>
<dbReference type="PANTHER" id="PTHR37299">
    <property type="entry name" value="TRANSCRIPTIONAL REGULATOR-RELATED"/>
    <property type="match status" value="1"/>
</dbReference>
<dbReference type="InterPro" id="IPR046947">
    <property type="entry name" value="LytR-like"/>
</dbReference>
<accession>A0A512ASG1</accession>
<dbReference type="SMART" id="SM00850">
    <property type="entry name" value="LytTR"/>
    <property type="match status" value="1"/>
</dbReference>
<keyword evidence="1" id="KW-0597">Phosphoprotein</keyword>
<dbReference type="PANTHER" id="PTHR37299:SF1">
    <property type="entry name" value="STAGE 0 SPORULATION PROTEIN A HOMOLOG"/>
    <property type="match status" value="1"/>
</dbReference>
<dbReference type="PROSITE" id="PS50110">
    <property type="entry name" value="RESPONSE_REGULATORY"/>
    <property type="match status" value="1"/>
</dbReference>
<dbReference type="InterPro" id="IPR007492">
    <property type="entry name" value="LytTR_DNA-bd_dom"/>
</dbReference>
<feature type="domain" description="HTH LytTR-type" evidence="3">
    <location>
        <begin position="146"/>
        <end position="253"/>
    </location>
</feature>
<dbReference type="InterPro" id="IPR001789">
    <property type="entry name" value="Sig_transdc_resp-reg_receiver"/>
</dbReference>
<dbReference type="RefSeq" id="WP_146894674.1">
    <property type="nucleotide sequence ID" value="NZ_BJYS01000001.1"/>
</dbReference>
<protein>
    <submittedName>
        <fullName evidence="4">DNA-binding response regulator</fullName>
    </submittedName>
</protein>
<dbReference type="SUPFAM" id="SSF52172">
    <property type="entry name" value="CheY-like"/>
    <property type="match status" value="1"/>
</dbReference>
<dbReference type="AlphaFoldDB" id="A0A512ASG1"/>
<keyword evidence="5" id="KW-1185">Reference proteome</keyword>
<proteinExistence type="predicted"/>
<evidence type="ECO:0000313" key="5">
    <source>
        <dbReference type="Proteomes" id="UP000321532"/>
    </source>
</evidence>
<dbReference type="GO" id="GO:0003677">
    <property type="term" value="F:DNA binding"/>
    <property type="evidence" value="ECO:0007669"/>
    <property type="project" value="UniProtKB-KW"/>
</dbReference>
<dbReference type="InterPro" id="IPR011006">
    <property type="entry name" value="CheY-like_superfamily"/>
</dbReference>
<evidence type="ECO:0000313" key="4">
    <source>
        <dbReference type="EMBL" id="GEO02649.1"/>
    </source>
</evidence>
<gene>
    <name evidence="4" type="ORF">AAE02nite_03130</name>
</gene>
<sequence length="253" mass="29308">MNVVIIEDEELAALRLEGMIQKIDPTIEVVAKLESVEESVEWLNNNEDPDLIFLDIHLEDGLSFNIFDQVQVNSPIVFTTAFDEYAIKAFRLKSIDYLLKPVTLEELERSLEKYKVWVNPAENKPVDMQTLYQIIKKKEPEYRSRFSIVAGQKIKTIPIEEVAYFHADEGIVCLVTEKKAKYPVDFSLDQLSEQLDPKVFFRINRQFIVKLSAIENIHVYPKSKLQVELQPTPGAEVFVSLDKVTRFKEWLNA</sequence>
<evidence type="ECO:0000259" key="2">
    <source>
        <dbReference type="PROSITE" id="PS50110"/>
    </source>
</evidence>
<dbReference type="GO" id="GO:0000156">
    <property type="term" value="F:phosphorelay response regulator activity"/>
    <property type="evidence" value="ECO:0007669"/>
    <property type="project" value="InterPro"/>
</dbReference>
<dbReference type="Gene3D" id="2.40.50.1020">
    <property type="entry name" value="LytTr DNA-binding domain"/>
    <property type="match status" value="1"/>
</dbReference>
<keyword evidence="4" id="KW-0238">DNA-binding</keyword>
<name>A0A512ASG1_9BACT</name>
<evidence type="ECO:0000256" key="1">
    <source>
        <dbReference type="PROSITE-ProRule" id="PRU00169"/>
    </source>
</evidence>
<organism evidence="4 5">
    <name type="scientific">Adhaeribacter aerolatus</name>
    <dbReference type="NCBI Taxonomy" id="670289"/>
    <lineage>
        <taxon>Bacteria</taxon>
        <taxon>Pseudomonadati</taxon>
        <taxon>Bacteroidota</taxon>
        <taxon>Cytophagia</taxon>
        <taxon>Cytophagales</taxon>
        <taxon>Hymenobacteraceae</taxon>
        <taxon>Adhaeribacter</taxon>
    </lineage>
</organism>